<dbReference type="PANTHER" id="PTHR12292">
    <property type="entry name" value="RWD DOMAIN-CONTAINING PROTEIN"/>
    <property type="match status" value="1"/>
</dbReference>
<keyword evidence="3" id="KW-1185">Reference proteome</keyword>
<evidence type="ECO:0000313" key="2">
    <source>
        <dbReference type="EMBL" id="VVC36038.1"/>
    </source>
</evidence>
<dbReference type="Pfam" id="PF16543">
    <property type="entry name" value="DFRP_C"/>
    <property type="match status" value="1"/>
</dbReference>
<dbReference type="AlphaFoldDB" id="A0A5E4MX04"/>
<evidence type="ECO:0000259" key="1">
    <source>
        <dbReference type="PROSITE" id="PS50908"/>
    </source>
</evidence>
<dbReference type="Proteomes" id="UP000325440">
    <property type="component" value="Unassembled WGS sequence"/>
</dbReference>
<organism evidence="2 3">
    <name type="scientific">Cinara cedri</name>
    <dbReference type="NCBI Taxonomy" id="506608"/>
    <lineage>
        <taxon>Eukaryota</taxon>
        <taxon>Metazoa</taxon>
        <taxon>Ecdysozoa</taxon>
        <taxon>Arthropoda</taxon>
        <taxon>Hexapoda</taxon>
        <taxon>Insecta</taxon>
        <taxon>Pterygota</taxon>
        <taxon>Neoptera</taxon>
        <taxon>Paraneoptera</taxon>
        <taxon>Hemiptera</taxon>
        <taxon>Sternorrhyncha</taxon>
        <taxon>Aphidomorpha</taxon>
        <taxon>Aphidoidea</taxon>
        <taxon>Aphididae</taxon>
        <taxon>Lachninae</taxon>
        <taxon>Cinara</taxon>
    </lineage>
</organism>
<sequence>MGMNSRTTQTTIIIAYNSSNDSRFFFNIKNIESHIFGSYYRNYLISGNIEKMDYKEEQQNEIDALDSIYCGEMTVLGTDPYYQFEIPVKSDEFDSDLHDIGLSCCLKFEYVEKYPDDPPIVEIEDVVGFEDQEYELKEYLIEQAKDNVGMVMIFTLVSAAQEWMNNYSDSEKQRKQDDDDKRREKEMEAELKRFEGTKVTVESFLRWKFNFEEDMGLLKKRNEDEKNKKLTGRELFMTDNSLNESDLKFLEEGDLVKVDESLFEEIEGLDIADAGSSDES</sequence>
<dbReference type="InterPro" id="IPR032378">
    <property type="entry name" value="ZC3H15/TMA46_C"/>
</dbReference>
<dbReference type="Pfam" id="PF05773">
    <property type="entry name" value="RWD"/>
    <property type="match status" value="1"/>
</dbReference>
<dbReference type="OrthoDB" id="277175at2759"/>
<dbReference type="SMART" id="SM00591">
    <property type="entry name" value="RWD"/>
    <property type="match status" value="1"/>
</dbReference>
<dbReference type="FunFam" id="3.10.110.10:FF:000075">
    <property type="entry name" value="RWD domain-containing protein (Gir2)"/>
    <property type="match status" value="1"/>
</dbReference>
<dbReference type="PROSITE" id="PS50908">
    <property type="entry name" value="RWD"/>
    <property type="match status" value="1"/>
</dbReference>
<dbReference type="EMBL" id="CABPRJ010001430">
    <property type="protein sequence ID" value="VVC36038.1"/>
    <property type="molecule type" value="Genomic_DNA"/>
</dbReference>
<protein>
    <submittedName>
        <fullName evidence="2">Ubiquitin-conjugating enzyme/RWD-like,ZC3H15/TMA46 family, C-terminal,RWD domain</fullName>
    </submittedName>
</protein>
<name>A0A5E4MX04_9HEMI</name>
<dbReference type="Gene3D" id="3.10.110.10">
    <property type="entry name" value="Ubiquitin Conjugating Enzyme"/>
    <property type="match status" value="1"/>
</dbReference>
<dbReference type="InterPro" id="IPR040213">
    <property type="entry name" value="GIR2-like"/>
</dbReference>
<proteinExistence type="predicted"/>
<dbReference type="SUPFAM" id="SSF54495">
    <property type="entry name" value="UBC-like"/>
    <property type="match status" value="1"/>
</dbReference>
<feature type="domain" description="RWD" evidence="1">
    <location>
        <begin position="60"/>
        <end position="167"/>
    </location>
</feature>
<accession>A0A5E4MX04</accession>
<evidence type="ECO:0000313" key="3">
    <source>
        <dbReference type="Proteomes" id="UP000325440"/>
    </source>
</evidence>
<dbReference type="InterPro" id="IPR006575">
    <property type="entry name" value="RWD_dom"/>
</dbReference>
<reference evidence="2 3" key="1">
    <citation type="submission" date="2019-08" db="EMBL/GenBank/DDBJ databases">
        <authorList>
            <person name="Alioto T."/>
            <person name="Alioto T."/>
            <person name="Gomez Garrido J."/>
        </authorList>
    </citation>
    <scope>NUCLEOTIDE SEQUENCE [LARGE SCALE GENOMIC DNA]</scope>
</reference>
<dbReference type="InterPro" id="IPR016135">
    <property type="entry name" value="UBQ-conjugating_enzyme/RWD"/>
</dbReference>
<gene>
    <name evidence="2" type="ORF">CINCED_3A009329</name>
</gene>
<dbReference type="CDD" id="cd23816">
    <property type="entry name" value="RWD_RWDD1"/>
    <property type="match status" value="1"/>
</dbReference>